<keyword evidence="1" id="KW-0472">Membrane</keyword>
<keyword evidence="3" id="KW-1185">Reference proteome</keyword>
<evidence type="ECO:0000313" key="3">
    <source>
        <dbReference type="Proteomes" id="UP000326799"/>
    </source>
</evidence>
<dbReference type="Proteomes" id="UP000326799">
    <property type="component" value="Unassembled WGS sequence"/>
</dbReference>
<organism evidence="2 3">
    <name type="scientific">Aspergillus novoparasiticus</name>
    <dbReference type="NCBI Taxonomy" id="986946"/>
    <lineage>
        <taxon>Eukaryota</taxon>
        <taxon>Fungi</taxon>
        <taxon>Dikarya</taxon>
        <taxon>Ascomycota</taxon>
        <taxon>Pezizomycotina</taxon>
        <taxon>Eurotiomycetes</taxon>
        <taxon>Eurotiomycetidae</taxon>
        <taxon>Eurotiales</taxon>
        <taxon>Aspergillaceae</taxon>
        <taxon>Aspergillus</taxon>
        <taxon>Aspergillus subgen. Circumdati</taxon>
    </lineage>
</organism>
<feature type="transmembrane region" description="Helical" evidence="1">
    <location>
        <begin position="68"/>
        <end position="87"/>
    </location>
</feature>
<evidence type="ECO:0000313" key="2">
    <source>
        <dbReference type="EMBL" id="KAB8219039.1"/>
    </source>
</evidence>
<name>A0A5N6EP72_9EURO</name>
<protein>
    <submittedName>
        <fullName evidence="2">Uncharacterized protein</fullName>
    </submittedName>
</protein>
<evidence type="ECO:0000256" key="1">
    <source>
        <dbReference type="SAM" id="Phobius"/>
    </source>
</evidence>
<gene>
    <name evidence="2" type="ORF">BDV33DRAFT_204903</name>
</gene>
<reference evidence="2 3" key="1">
    <citation type="submission" date="2019-04" db="EMBL/GenBank/DDBJ databases">
        <title>Fungal friends and foes A comparative genomics study of 23 Aspergillus species from section Flavi.</title>
        <authorList>
            <consortium name="DOE Joint Genome Institute"/>
            <person name="Kjaerbolling I."/>
            <person name="Vesth T.C."/>
            <person name="Frisvad J.C."/>
            <person name="Nybo J.L."/>
            <person name="Theobald S."/>
            <person name="Kildgaard S."/>
            <person name="Petersen T.I."/>
            <person name="Kuo A."/>
            <person name="Sato A."/>
            <person name="Lyhne E.K."/>
            <person name="Kogle M.E."/>
            <person name="Wiebenga A."/>
            <person name="Kun R.S."/>
            <person name="Lubbers R.J."/>
            <person name="Makela M.R."/>
            <person name="Barry K."/>
            <person name="Chovatia M."/>
            <person name="Clum A."/>
            <person name="Daum C."/>
            <person name="Haridas S."/>
            <person name="He G."/>
            <person name="LaButti K."/>
            <person name="Lipzen A."/>
            <person name="Mondo S."/>
            <person name="Pangilinan J."/>
            <person name="Riley R."/>
            <person name="Salamov A."/>
            <person name="Simmons B.A."/>
            <person name="Magnuson J.K."/>
            <person name="Henrissat B."/>
            <person name="Mortensen U.H."/>
            <person name="Larsen T.O."/>
            <person name="De vries R.P."/>
            <person name="Grigoriev I.V."/>
            <person name="Machida M."/>
            <person name="Baker S.E."/>
            <person name="Andersen M.R."/>
        </authorList>
    </citation>
    <scope>NUCLEOTIDE SEQUENCE [LARGE SCALE GENOMIC DNA]</scope>
    <source>
        <strain evidence="2 3">CBS 126849</strain>
    </source>
</reference>
<dbReference type="AlphaFoldDB" id="A0A5N6EP72"/>
<accession>A0A5N6EP72</accession>
<keyword evidence="1" id="KW-1133">Transmembrane helix</keyword>
<sequence>MVHSIQHTKPKVAQAIRPAIQIKPGSELDKSSPASDAELDDIDREIHAVIKELFGKEELYDADADSSLYYFVNPLFMPLILFQHFYLTYALMVMMGNPDSENGSSEHEPTPCMADTLVDLNTPVDPGGPERLICRISRRSD</sequence>
<dbReference type="EMBL" id="ML733443">
    <property type="protein sequence ID" value="KAB8219039.1"/>
    <property type="molecule type" value="Genomic_DNA"/>
</dbReference>
<proteinExistence type="predicted"/>
<keyword evidence="1" id="KW-0812">Transmembrane</keyword>